<keyword evidence="6" id="KW-1133">Transmembrane helix</keyword>
<evidence type="ECO:0000256" key="3">
    <source>
        <dbReference type="PIRSR" id="PIRSR630564-2"/>
    </source>
</evidence>
<dbReference type="OrthoDB" id="271628at2759"/>
<dbReference type="GO" id="GO:0046856">
    <property type="term" value="P:phosphatidylinositol dephosphorylation"/>
    <property type="evidence" value="ECO:0007669"/>
    <property type="project" value="TreeGrafter"/>
</dbReference>
<feature type="coiled-coil region" evidence="4">
    <location>
        <begin position="798"/>
        <end position="839"/>
    </location>
</feature>
<feature type="active site" description="Phosphocysteine intermediate" evidence="2">
    <location>
        <position position="52"/>
    </location>
</feature>
<keyword evidence="9" id="KW-1185">Reference proteome</keyword>
<keyword evidence="4" id="KW-0175">Coiled coil</keyword>
<dbReference type="Pfam" id="PF06602">
    <property type="entry name" value="Myotub-related"/>
    <property type="match status" value="1"/>
</dbReference>
<evidence type="ECO:0000256" key="5">
    <source>
        <dbReference type="SAM" id="MobiDB-lite"/>
    </source>
</evidence>
<comment type="similarity">
    <text evidence="1">Belongs to the protein-tyrosine phosphatase family. Non-receptor class myotubularin subfamily.</text>
</comment>
<feature type="binding site" evidence="3">
    <location>
        <begin position="52"/>
        <end position="58"/>
    </location>
    <ligand>
        <name>substrate</name>
    </ligand>
</feature>
<feature type="compositionally biased region" description="Polar residues" evidence="5">
    <location>
        <begin position="1010"/>
        <end position="1025"/>
    </location>
</feature>
<reference evidence="8" key="1">
    <citation type="submission" date="2019-05" db="EMBL/GenBank/DDBJ databases">
        <title>Annotation for the trematode Fasciolopsis buski.</title>
        <authorList>
            <person name="Choi Y.-J."/>
        </authorList>
    </citation>
    <scope>NUCLEOTIDE SEQUENCE</scope>
    <source>
        <strain evidence="8">HT</strain>
        <tissue evidence="8">Whole worm</tissue>
    </source>
</reference>
<keyword evidence="6" id="KW-0812">Transmembrane</keyword>
<evidence type="ECO:0000256" key="1">
    <source>
        <dbReference type="ARBA" id="ARBA00007471"/>
    </source>
</evidence>
<dbReference type="GO" id="GO:0004438">
    <property type="term" value="F:phosphatidylinositol-3-phosphate phosphatase activity"/>
    <property type="evidence" value="ECO:0007669"/>
    <property type="project" value="TreeGrafter"/>
</dbReference>
<comment type="caution">
    <text evidence="8">The sequence shown here is derived from an EMBL/GenBank/DDBJ whole genome shotgun (WGS) entry which is preliminary data.</text>
</comment>
<dbReference type="GO" id="GO:0010506">
    <property type="term" value="P:regulation of autophagy"/>
    <property type="evidence" value="ECO:0007669"/>
    <property type="project" value="TreeGrafter"/>
</dbReference>
<feature type="region of interest" description="Disordered" evidence="5">
    <location>
        <begin position="999"/>
        <end position="1025"/>
    </location>
</feature>
<dbReference type="InterPro" id="IPR029021">
    <property type="entry name" value="Prot-tyrosine_phosphatase-like"/>
</dbReference>
<organism evidence="8 9">
    <name type="scientific">Fasciolopsis buskii</name>
    <dbReference type="NCBI Taxonomy" id="27845"/>
    <lineage>
        <taxon>Eukaryota</taxon>
        <taxon>Metazoa</taxon>
        <taxon>Spiralia</taxon>
        <taxon>Lophotrochozoa</taxon>
        <taxon>Platyhelminthes</taxon>
        <taxon>Trematoda</taxon>
        <taxon>Digenea</taxon>
        <taxon>Plagiorchiida</taxon>
        <taxon>Echinostomata</taxon>
        <taxon>Echinostomatoidea</taxon>
        <taxon>Fasciolidae</taxon>
        <taxon>Fasciolopsis</taxon>
    </lineage>
</organism>
<evidence type="ECO:0000256" key="2">
    <source>
        <dbReference type="PIRSR" id="PIRSR630564-1"/>
    </source>
</evidence>
<feature type="domain" description="Myotubularin phosphatase" evidence="7">
    <location>
        <begin position="1"/>
        <end position="216"/>
    </location>
</feature>
<name>A0A8E0RZF2_9TREM</name>
<evidence type="ECO:0000313" key="9">
    <source>
        <dbReference type="Proteomes" id="UP000728185"/>
    </source>
</evidence>
<dbReference type="PANTHER" id="PTHR10807:SF75">
    <property type="entry name" value="PHOSPHATIDYLINOSITOL-3-PHOSPHATE PHOSPHATASE"/>
    <property type="match status" value="1"/>
</dbReference>
<gene>
    <name evidence="8" type="ORF">FBUS_08778</name>
</gene>
<dbReference type="EMBL" id="LUCM01005628">
    <property type="protein sequence ID" value="KAA0192533.1"/>
    <property type="molecule type" value="Genomic_DNA"/>
</dbReference>
<accession>A0A8E0RZF2</accession>
<evidence type="ECO:0000256" key="4">
    <source>
        <dbReference type="SAM" id="Coils"/>
    </source>
</evidence>
<evidence type="ECO:0000259" key="7">
    <source>
        <dbReference type="PROSITE" id="PS51339"/>
    </source>
</evidence>
<dbReference type="SUPFAM" id="SSF52799">
    <property type="entry name" value="(Phosphotyrosine protein) phosphatases II"/>
    <property type="match status" value="1"/>
</dbReference>
<feature type="transmembrane region" description="Helical" evidence="6">
    <location>
        <begin position="885"/>
        <end position="907"/>
    </location>
</feature>
<dbReference type="GO" id="GO:0016020">
    <property type="term" value="C:membrane"/>
    <property type="evidence" value="ECO:0007669"/>
    <property type="project" value="TreeGrafter"/>
</dbReference>
<protein>
    <submittedName>
        <fullName evidence="8">Myotubularin protein 3</fullName>
    </submittedName>
</protein>
<dbReference type="GO" id="GO:0005737">
    <property type="term" value="C:cytoplasm"/>
    <property type="evidence" value="ECO:0007669"/>
    <property type="project" value="TreeGrafter"/>
</dbReference>
<dbReference type="AlphaFoldDB" id="A0A8E0RZF2"/>
<dbReference type="PROSITE" id="PS51339">
    <property type="entry name" value="PPASE_MYOTUBULARIN"/>
    <property type="match status" value="1"/>
</dbReference>
<dbReference type="InterPro" id="IPR010569">
    <property type="entry name" value="Myotubularin-like_Pase_dom"/>
</dbReference>
<proteinExistence type="inferred from homology"/>
<dbReference type="GO" id="GO:0019903">
    <property type="term" value="F:protein phosphatase binding"/>
    <property type="evidence" value="ECO:0007669"/>
    <property type="project" value="TreeGrafter"/>
</dbReference>
<dbReference type="InterPro" id="IPR030564">
    <property type="entry name" value="Myotubularin"/>
</dbReference>
<dbReference type="PANTHER" id="PTHR10807">
    <property type="entry name" value="MYOTUBULARIN-RELATED"/>
    <property type="match status" value="1"/>
</dbReference>
<dbReference type="GO" id="GO:0052629">
    <property type="term" value="F:phosphatidylinositol-3,5-bisphosphate 3-phosphatase activity"/>
    <property type="evidence" value="ECO:0007669"/>
    <property type="project" value="TreeGrafter"/>
</dbReference>
<dbReference type="Proteomes" id="UP000728185">
    <property type="component" value="Unassembled WGS sequence"/>
</dbReference>
<evidence type="ECO:0000313" key="8">
    <source>
        <dbReference type="EMBL" id="KAA0192533.1"/>
    </source>
</evidence>
<sequence length="1025" mass="113248">MQLSEPFRVVIFSWYSMLEKTCWLNYIGQLIKSAFDIACALELDGRPVMVHCTDGWDRTTQLSSLAQLLADPYYRTVEGFTVLVEREWLYFGHKFADRCGQAGANAYPDERSPIFLQWLDCVHQVRRQFPNDFEFSEVFLVKLGLHIYSGLFGTFLGNSEENRQTMKLSARTCSVWSLLSAQLNPRIVNPFYKPGDQQLIVPSCSLPNLCLWDNLYRCALFPASKTVMGIVCLNEPHAAVMTSEALEQPDFGPGCDSKVIHSAAAIGLTSAEWRTAHDIATRDDTSEILPKTEAPTVEAACDHLSTNYDMDTHVHRNFLGDLTNTAARAGCCLTPFLVDGNFDVESKQFALSVLDSCSSKSVKKNLGSLPLDNTVAILPLSSVTKSPTDGSFSSTLGKTHFSHSSLSGLHETITHLDSVHLCDFSDSPKQCTLCNDVGTKSLSFPEDCNDVFVTDEETTSTHDHQAKIDKAICPHSKLAPQRPLQNDDHDIEGHDPLECSFQNGLATQLQNTSTPPVNIGSSTYLSIRNHAEVRQMKRLSRCRTPSDNQSFASFGSLESQRIPIPTIRRKSLESLDRVCSSDADDPSDNSDFTVHSLPEGELLITESSFGAEEENASRGITRQVFDQTDDGFLLTAVKESDSSGQRIPLSYCRDLSAFAGMYFTPLHLVTNQPDRKSRGQSTIVIEPFDASGLINVNESRSCNDLDRESAWRPVSAPISPTMDTETKRSGYFTRAQSTGQACNSPNFIPSQISSTPTLQSVDPSVSFSKTMQYPDWDGFPTLEAQVTTCVHFEDPEKCISQQNTIDHLEEELRVVRREIEIQRQETESVRRQLAALQSAQTFSEEIPPLGDLATAVTKRSTISNGVHNNGAFIVSFRYCLVTGVLFLRLTIYITTFTVMSIFSIPIFDHRSAQLRSSVHLEQSHLEVDNDLPSRLTKILNDSAIQDSLGNHISPCEYPLSHPPVPTCQLPVIPSFTNNLYPAVSANDLTSSRGALPVHVSSRCRSAGGPRTTTTSSATSDGMAQA</sequence>
<evidence type="ECO:0000256" key="6">
    <source>
        <dbReference type="SAM" id="Phobius"/>
    </source>
</evidence>
<keyword evidence="6" id="KW-0472">Membrane</keyword>